<evidence type="ECO:0000256" key="2">
    <source>
        <dbReference type="ARBA" id="ARBA00022553"/>
    </source>
</evidence>
<dbReference type="SUPFAM" id="SSF47336">
    <property type="entry name" value="ACP-like"/>
    <property type="match status" value="1"/>
</dbReference>
<dbReference type="InterPro" id="IPR009081">
    <property type="entry name" value="PP-bd_ACP"/>
</dbReference>
<protein>
    <recommendedName>
        <fullName evidence="3">Carrier domain-containing protein</fullName>
    </recommendedName>
</protein>
<evidence type="ECO:0000256" key="1">
    <source>
        <dbReference type="ARBA" id="ARBA00022450"/>
    </source>
</evidence>
<proteinExistence type="predicted"/>
<organism evidence="4 5">
    <name type="scientific">Crocosphaera chwakensis CCY0110</name>
    <dbReference type="NCBI Taxonomy" id="391612"/>
    <lineage>
        <taxon>Bacteria</taxon>
        <taxon>Bacillati</taxon>
        <taxon>Cyanobacteriota</taxon>
        <taxon>Cyanophyceae</taxon>
        <taxon>Oscillatoriophycideae</taxon>
        <taxon>Chroococcales</taxon>
        <taxon>Aphanothecaceae</taxon>
        <taxon>Crocosphaera</taxon>
        <taxon>Crocosphaera chwakensis</taxon>
    </lineage>
</organism>
<evidence type="ECO:0000313" key="4">
    <source>
        <dbReference type="EMBL" id="EAZ89249.1"/>
    </source>
</evidence>
<dbReference type="RefSeq" id="WP_008277632.1">
    <property type="nucleotide sequence ID" value="NZ_AAXW01000049.1"/>
</dbReference>
<keyword evidence="1" id="KW-0596">Phosphopantetheine</keyword>
<dbReference type="OrthoDB" id="425617at2"/>
<evidence type="ECO:0000259" key="3">
    <source>
        <dbReference type="PROSITE" id="PS50075"/>
    </source>
</evidence>
<dbReference type="InterPro" id="IPR036736">
    <property type="entry name" value="ACP-like_sf"/>
</dbReference>
<dbReference type="AlphaFoldDB" id="A3IW75"/>
<sequence>MANQNLEKPPDKSEIQSWLMSKLAELLEVDPNQLDITVPFESYGLDSESAIVLSGELQDWLKCDLEPTLLFDYPTIEAVSEYLVKIK</sequence>
<keyword evidence="5" id="KW-1185">Reference proteome</keyword>
<dbReference type="EMBL" id="AAXW01000049">
    <property type="protein sequence ID" value="EAZ89249.1"/>
    <property type="molecule type" value="Genomic_DNA"/>
</dbReference>
<evidence type="ECO:0000313" key="5">
    <source>
        <dbReference type="Proteomes" id="UP000003781"/>
    </source>
</evidence>
<reference evidence="4 5" key="1">
    <citation type="submission" date="2007-03" db="EMBL/GenBank/DDBJ databases">
        <authorList>
            <person name="Stal L."/>
            <person name="Ferriera S."/>
            <person name="Johnson J."/>
            <person name="Kravitz S."/>
            <person name="Beeson K."/>
            <person name="Sutton G."/>
            <person name="Rogers Y.-H."/>
            <person name="Friedman R."/>
            <person name="Frazier M."/>
            <person name="Venter J.C."/>
        </authorList>
    </citation>
    <scope>NUCLEOTIDE SEQUENCE [LARGE SCALE GENOMIC DNA]</scope>
    <source>
        <strain evidence="4 5">CCY0110</strain>
    </source>
</reference>
<dbReference type="Pfam" id="PF00550">
    <property type="entry name" value="PP-binding"/>
    <property type="match status" value="1"/>
</dbReference>
<gene>
    <name evidence="4" type="ORF">CY0110_07851</name>
</gene>
<dbReference type="Proteomes" id="UP000003781">
    <property type="component" value="Unassembled WGS sequence"/>
</dbReference>
<keyword evidence="2" id="KW-0597">Phosphoprotein</keyword>
<feature type="domain" description="Carrier" evidence="3">
    <location>
        <begin position="10"/>
        <end position="87"/>
    </location>
</feature>
<dbReference type="InterPro" id="IPR020806">
    <property type="entry name" value="PKS_PP-bd"/>
</dbReference>
<dbReference type="PROSITE" id="PS50075">
    <property type="entry name" value="CARRIER"/>
    <property type="match status" value="1"/>
</dbReference>
<dbReference type="eggNOG" id="COG0236">
    <property type="taxonomic scope" value="Bacteria"/>
</dbReference>
<name>A3IW75_9CHRO</name>
<dbReference type="SMART" id="SM01294">
    <property type="entry name" value="PKS_PP_betabranch"/>
    <property type="match status" value="1"/>
</dbReference>
<comment type="caution">
    <text evidence="4">The sequence shown here is derived from an EMBL/GenBank/DDBJ whole genome shotgun (WGS) entry which is preliminary data.</text>
</comment>
<dbReference type="SMART" id="SM00823">
    <property type="entry name" value="PKS_PP"/>
    <property type="match status" value="1"/>
</dbReference>
<accession>A3IW75</accession>
<dbReference type="GO" id="GO:0031177">
    <property type="term" value="F:phosphopantetheine binding"/>
    <property type="evidence" value="ECO:0007669"/>
    <property type="project" value="InterPro"/>
</dbReference>
<dbReference type="Gene3D" id="1.10.1200.10">
    <property type="entry name" value="ACP-like"/>
    <property type="match status" value="1"/>
</dbReference>